<gene>
    <name evidence="2" type="ORF">HINF_LOCUS49742</name>
    <name evidence="1" type="ORF">HINF_LOCUS5825</name>
</gene>
<reference evidence="1" key="1">
    <citation type="submission" date="2023-06" db="EMBL/GenBank/DDBJ databases">
        <authorList>
            <person name="Kurt Z."/>
        </authorList>
    </citation>
    <scope>NUCLEOTIDE SEQUENCE</scope>
</reference>
<reference evidence="2 3" key="2">
    <citation type="submission" date="2024-07" db="EMBL/GenBank/DDBJ databases">
        <authorList>
            <person name="Akdeniz Z."/>
        </authorList>
    </citation>
    <scope>NUCLEOTIDE SEQUENCE [LARGE SCALE GENOMIC DNA]</scope>
</reference>
<organism evidence="1">
    <name type="scientific">Hexamita inflata</name>
    <dbReference type="NCBI Taxonomy" id="28002"/>
    <lineage>
        <taxon>Eukaryota</taxon>
        <taxon>Metamonada</taxon>
        <taxon>Diplomonadida</taxon>
        <taxon>Hexamitidae</taxon>
        <taxon>Hexamitinae</taxon>
        <taxon>Hexamita</taxon>
    </lineage>
</organism>
<name>A0AA86NFF3_9EUKA</name>
<comment type="caution">
    <text evidence="1">The sequence shown here is derived from an EMBL/GenBank/DDBJ whole genome shotgun (WGS) entry which is preliminary data.</text>
</comment>
<accession>A0AA86NFF3</accession>
<evidence type="ECO:0000313" key="2">
    <source>
        <dbReference type="EMBL" id="CAL6061509.1"/>
    </source>
</evidence>
<dbReference type="Proteomes" id="UP001642409">
    <property type="component" value="Unassembled WGS sequence"/>
</dbReference>
<keyword evidence="3" id="KW-1185">Reference proteome</keyword>
<protein>
    <submittedName>
        <fullName evidence="2">Hypothetical_protein</fullName>
    </submittedName>
</protein>
<proteinExistence type="predicted"/>
<evidence type="ECO:0000313" key="1">
    <source>
        <dbReference type="EMBL" id="CAI9918180.1"/>
    </source>
</evidence>
<dbReference type="EMBL" id="CATOUU010000153">
    <property type="protein sequence ID" value="CAI9918180.1"/>
    <property type="molecule type" value="Genomic_DNA"/>
</dbReference>
<evidence type="ECO:0000313" key="3">
    <source>
        <dbReference type="Proteomes" id="UP001642409"/>
    </source>
</evidence>
<sequence>MIYFFTVYSADVCIGAGEALINSVCVDCWKLGQEVGLDLKSCVKCSDLKVFSPKTLSCEYCDLSSIFIQNQCVCDQNNGFAGANGFFCTDCWKMNQTVVSNTCQPCQPGFIFQDKQCVCDQARGFVNSSGQCINCYIQKQTVLNGKCAKCEETDPNSVQLLVRFRLFESQWRLSIQQIQIESNYSQFGYFYNCCCFDCQSCCILLFQKIKERPSGDDQQSYVVNLSSQYYQMENQKIIEIIFLN</sequence>
<dbReference type="EMBL" id="CAXDID020000235">
    <property type="protein sequence ID" value="CAL6061509.1"/>
    <property type="molecule type" value="Genomic_DNA"/>
</dbReference>
<dbReference type="AlphaFoldDB" id="A0AA86NFF3"/>